<accession>A0ABD4ZRQ0</accession>
<name>A0ABD4ZRQ0_ENTGA</name>
<dbReference type="Pfam" id="PF01381">
    <property type="entry name" value="HTH_3"/>
    <property type="match status" value="1"/>
</dbReference>
<feature type="domain" description="HTH cro/C1-type" evidence="1">
    <location>
        <begin position="12"/>
        <end position="67"/>
    </location>
</feature>
<dbReference type="Proteomes" id="UP001241571">
    <property type="component" value="Unassembled WGS sequence"/>
</dbReference>
<dbReference type="InterPro" id="IPR001387">
    <property type="entry name" value="Cro/C1-type_HTH"/>
</dbReference>
<dbReference type="Gene3D" id="1.10.260.40">
    <property type="entry name" value="lambda repressor-like DNA-binding domains"/>
    <property type="match status" value="1"/>
</dbReference>
<proteinExistence type="predicted"/>
<evidence type="ECO:0000259" key="1">
    <source>
        <dbReference type="PROSITE" id="PS50943"/>
    </source>
</evidence>
<gene>
    <name evidence="2" type="ORF">QRX88_06550</name>
</gene>
<dbReference type="PROSITE" id="PS50943">
    <property type="entry name" value="HTH_CROC1"/>
    <property type="match status" value="1"/>
</dbReference>
<dbReference type="InterPro" id="IPR010982">
    <property type="entry name" value="Lambda_DNA-bd_dom_sf"/>
</dbReference>
<protein>
    <submittedName>
        <fullName evidence="2">Helix-turn-helix transcriptional regulator</fullName>
    </submittedName>
</protein>
<evidence type="ECO:0000313" key="3">
    <source>
        <dbReference type="Proteomes" id="UP001241571"/>
    </source>
</evidence>
<dbReference type="SMART" id="SM00530">
    <property type="entry name" value="HTH_XRE"/>
    <property type="match status" value="1"/>
</dbReference>
<reference evidence="2 3" key="1">
    <citation type="submission" date="2023-06" db="EMBL/GenBank/DDBJ databases">
        <title>Acute promotion of culturable opportunistic pathogens and persistent increase of antibiotic resistance following antibiotic exposure in mouse gut microbiota.</title>
        <authorList>
            <person name="Li L."/>
            <person name="Wang B."/>
            <person name="Sun Y."/>
            <person name="Wang M."/>
            <person name="Xu H."/>
        </authorList>
    </citation>
    <scope>NUCLEOTIDE SEQUENCE [LARGE SCALE GENOMIC DNA]</scope>
    <source>
        <strain evidence="2 3">CRI2_2</strain>
    </source>
</reference>
<dbReference type="EMBL" id="JASUBT010000003">
    <property type="protein sequence ID" value="MDL4935380.1"/>
    <property type="molecule type" value="Genomic_DNA"/>
</dbReference>
<organism evidence="2 3">
    <name type="scientific">Enterococcus gallinarum</name>
    <dbReference type="NCBI Taxonomy" id="1353"/>
    <lineage>
        <taxon>Bacteria</taxon>
        <taxon>Bacillati</taxon>
        <taxon>Bacillota</taxon>
        <taxon>Bacilli</taxon>
        <taxon>Lactobacillales</taxon>
        <taxon>Enterococcaceae</taxon>
        <taxon>Enterococcus</taxon>
    </lineage>
</organism>
<sequence>MKPNKKKVGERIREIRTNLGYSMDEFGSLLGDSPRSSVNNWEKGVSIPKRDKLEKIAILGQMLPEQILYGRADEYLYDLIDSSFNVRFSDNILYEIFESVPPEKRSYDDLMWLSVAKYFIDNGRYGKIVGKYNYSSMLGIPNLYTGSYQNEFIEQREDYKQQEAKYYVYADPEKNTLHIMPFMPNEKNRELLYKFPTLLEQPADHEVFTGNFEQIGLILKDSTIIYYGINKQKLEAKTQAYKYDEVADLYRVTQLPETLSMFDDEIRKQISILKSK</sequence>
<dbReference type="CDD" id="cd00093">
    <property type="entry name" value="HTH_XRE"/>
    <property type="match status" value="1"/>
</dbReference>
<dbReference type="SUPFAM" id="SSF47413">
    <property type="entry name" value="lambda repressor-like DNA-binding domains"/>
    <property type="match status" value="1"/>
</dbReference>
<dbReference type="AlphaFoldDB" id="A0ABD4ZRQ0"/>
<dbReference type="RefSeq" id="WP_103301317.1">
    <property type="nucleotide sequence ID" value="NZ_CP078505.1"/>
</dbReference>
<evidence type="ECO:0000313" key="2">
    <source>
        <dbReference type="EMBL" id="MDL4935380.1"/>
    </source>
</evidence>
<comment type="caution">
    <text evidence="2">The sequence shown here is derived from an EMBL/GenBank/DDBJ whole genome shotgun (WGS) entry which is preliminary data.</text>
</comment>